<feature type="binding site" evidence="12 17">
    <location>
        <position position="256"/>
    </location>
    <ligand>
        <name>Zn(2+)</name>
        <dbReference type="ChEBI" id="CHEBI:29105"/>
    </ligand>
</feature>
<dbReference type="PANTHER" id="PTHR21256:SF2">
    <property type="entry name" value="HISTIDINE BIOSYNTHESIS TRIFUNCTIONAL PROTEIN"/>
    <property type="match status" value="1"/>
</dbReference>
<evidence type="ECO:0000256" key="11">
    <source>
        <dbReference type="ARBA" id="ARBA00049489"/>
    </source>
</evidence>
<dbReference type="Gene3D" id="3.40.50.1980">
    <property type="entry name" value="Nitrogenase molybdenum iron protein domain"/>
    <property type="match status" value="2"/>
</dbReference>
<dbReference type="GO" id="GO:0005829">
    <property type="term" value="C:cytosol"/>
    <property type="evidence" value="ECO:0007669"/>
    <property type="project" value="TreeGrafter"/>
</dbReference>
<gene>
    <name evidence="12 19" type="primary">hisD</name>
    <name evidence="19" type="ORF">EIG79_06585</name>
</gene>
<evidence type="ECO:0000256" key="13">
    <source>
        <dbReference type="PIRNR" id="PIRNR000099"/>
    </source>
</evidence>
<dbReference type="PIRSF" id="PIRSF000099">
    <property type="entry name" value="Histidinol_dh"/>
    <property type="match status" value="1"/>
</dbReference>
<evidence type="ECO:0000256" key="2">
    <source>
        <dbReference type="ARBA" id="ARBA00004940"/>
    </source>
</evidence>
<dbReference type="Pfam" id="PF00815">
    <property type="entry name" value="Histidinol_dh"/>
    <property type="match status" value="1"/>
</dbReference>
<dbReference type="InterPro" id="IPR022695">
    <property type="entry name" value="Histidinol_DH_monofunct"/>
</dbReference>
<protein>
    <recommendedName>
        <fullName evidence="4 12">Histidinol dehydrogenase</fullName>
        <shortName evidence="12">HDH</shortName>
        <ecNumber evidence="4 12">1.1.1.23</ecNumber>
    </recommendedName>
</protein>
<dbReference type="EMBL" id="RQXS01000025">
    <property type="protein sequence ID" value="RZN59154.1"/>
    <property type="molecule type" value="Genomic_DNA"/>
</dbReference>
<keyword evidence="10 12" id="KW-0368">Histidine biosynthesis</keyword>
<dbReference type="GO" id="GO:0000105">
    <property type="term" value="P:L-histidine biosynthetic process"/>
    <property type="evidence" value="ECO:0007669"/>
    <property type="project" value="UniProtKB-UniRule"/>
</dbReference>
<feature type="binding site" evidence="12 16">
    <location>
        <position position="416"/>
    </location>
    <ligand>
        <name>substrate</name>
    </ligand>
</feature>
<dbReference type="AlphaFoldDB" id="A0A8B3T7X5"/>
<evidence type="ECO:0000256" key="5">
    <source>
        <dbReference type="ARBA" id="ARBA00022605"/>
    </source>
</evidence>
<evidence type="ECO:0000256" key="9">
    <source>
        <dbReference type="ARBA" id="ARBA00023027"/>
    </source>
</evidence>
<dbReference type="GO" id="GO:0008270">
    <property type="term" value="F:zinc ion binding"/>
    <property type="evidence" value="ECO:0007669"/>
    <property type="project" value="UniProtKB-UniRule"/>
</dbReference>
<dbReference type="GO" id="GO:0004399">
    <property type="term" value="F:histidinol dehydrogenase activity"/>
    <property type="evidence" value="ECO:0007669"/>
    <property type="project" value="UniProtKB-UniRule"/>
</dbReference>
<feature type="binding site" evidence="12 16">
    <location>
        <position position="357"/>
    </location>
    <ligand>
        <name>substrate</name>
    </ligand>
</feature>
<sequence length="432" mass="46502">MQTLIWKNLTQQEKQQALMRPAISAAQSIKDAVDAIREKVQGEGDKALFELGEKFDKVKLDSLVISQTEIQAAAARLPDELRTAIQNAKTNIERFHQAQIPQSVDIETQAGVRCQVVTRPINRVGLYIPGGSAPLFSTVLMLAIPAKIAGCKKIVLCSPPPIADAILYAADLCGVETIYPVGGAQAIVAMAFGTETVAKVDKIFGPGNTFVTEAKRQVSQALNGAAIDMQAGPSEVLVLADENADPDFVASDLLSQAEHGADSQVILVTPSETLAKNTALAIERQLAMLPRAETARQALSHSRIFIAENLSQAIEISNEYAPEHLVVQVENARGILDQLDNAGSIFLGAYSPESMGDYASGTNHVLPTYGYTRTTSSLGLADFSKRMTVQELSPQGFRDLAPTVIQMAAAEQLDAHKNAVLVRLEKLQNLYK</sequence>
<keyword evidence="9 12" id="KW-0520">NAD</keyword>
<feature type="active site" description="Proton acceptor" evidence="12 14">
    <location>
        <position position="324"/>
    </location>
</feature>
<feature type="binding site" evidence="12 16">
    <location>
        <position position="324"/>
    </location>
    <ligand>
        <name>substrate</name>
    </ligand>
</feature>
<evidence type="ECO:0000256" key="12">
    <source>
        <dbReference type="HAMAP-Rule" id="MF_01024"/>
    </source>
</evidence>
<evidence type="ECO:0000256" key="10">
    <source>
        <dbReference type="ARBA" id="ARBA00023102"/>
    </source>
</evidence>
<feature type="binding site" evidence="12 16">
    <location>
        <position position="259"/>
    </location>
    <ligand>
        <name>substrate</name>
    </ligand>
</feature>
<keyword evidence="6 12" id="KW-0479">Metal-binding</keyword>
<dbReference type="Gene3D" id="1.20.5.1300">
    <property type="match status" value="1"/>
</dbReference>
<comment type="caution">
    <text evidence="19">The sequence shown here is derived from an EMBL/GenBank/DDBJ whole genome shotgun (WGS) entry which is preliminary data.</text>
</comment>
<evidence type="ECO:0000256" key="15">
    <source>
        <dbReference type="PIRSR" id="PIRSR000099-2"/>
    </source>
</evidence>
<dbReference type="Proteomes" id="UP000294229">
    <property type="component" value="Unassembled WGS sequence"/>
</dbReference>
<comment type="function">
    <text evidence="1 12">Catalyzes the sequential NAD-dependent oxidations of L-histidinol to L-histidinaldehyde and then to L-histidine.</text>
</comment>
<evidence type="ECO:0000313" key="19">
    <source>
        <dbReference type="EMBL" id="RZN59154.1"/>
    </source>
</evidence>
<keyword evidence="5 12" id="KW-0028">Amino-acid biosynthesis</keyword>
<feature type="binding site" evidence="12 17">
    <location>
        <position position="259"/>
    </location>
    <ligand>
        <name>Zn(2+)</name>
        <dbReference type="ChEBI" id="CHEBI:29105"/>
    </ligand>
</feature>
<organism evidence="19 20">
    <name type="scientific">Avibacterium paragallinarum</name>
    <name type="common">Haemophilus gallinarum</name>
    <dbReference type="NCBI Taxonomy" id="728"/>
    <lineage>
        <taxon>Bacteria</taxon>
        <taxon>Pseudomonadati</taxon>
        <taxon>Pseudomonadota</taxon>
        <taxon>Gammaproteobacteria</taxon>
        <taxon>Pasteurellales</taxon>
        <taxon>Pasteurellaceae</taxon>
        <taxon>Avibacterium</taxon>
    </lineage>
</organism>
<dbReference type="FunFam" id="1.20.5.1300:FF:000001">
    <property type="entry name" value="Histidine biosynthesis trifunctional protein"/>
    <property type="match status" value="1"/>
</dbReference>
<dbReference type="InterPro" id="IPR016161">
    <property type="entry name" value="Ald_DH/histidinol_DH"/>
</dbReference>
<evidence type="ECO:0000256" key="8">
    <source>
        <dbReference type="ARBA" id="ARBA00023002"/>
    </source>
</evidence>
<evidence type="ECO:0000256" key="18">
    <source>
        <dbReference type="RuleBase" id="RU004175"/>
    </source>
</evidence>
<evidence type="ECO:0000313" key="20">
    <source>
        <dbReference type="Proteomes" id="UP000294229"/>
    </source>
</evidence>
<keyword evidence="7 12" id="KW-0862">Zinc</keyword>
<feature type="binding site" evidence="12 15">
    <location>
        <position position="127"/>
    </location>
    <ligand>
        <name>NAD(+)</name>
        <dbReference type="ChEBI" id="CHEBI:57540"/>
    </ligand>
</feature>
<proteinExistence type="inferred from homology"/>
<feature type="binding site" evidence="12 16">
    <location>
        <position position="256"/>
    </location>
    <ligand>
        <name>substrate</name>
    </ligand>
</feature>
<feature type="binding site" evidence="12 15">
    <location>
        <position position="185"/>
    </location>
    <ligand>
        <name>NAD(+)</name>
        <dbReference type="ChEBI" id="CHEBI:57540"/>
    </ligand>
</feature>
<dbReference type="PRINTS" id="PR00083">
    <property type="entry name" value="HOLDHDRGNASE"/>
</dbReference>
<comment type="pathway">
    <text evidence="2 12">Amino-acid biosynthesis; L-histidine biosynthesis; L-histidine from 5-phospho-alpha-D-ribose 1-diphosphate: step 9/9.</text>
</comment>
<dbReference type="HAMAP" id="MF_01024">
    <property type="entry name" value="HisD"/>
    <property type="match status" value="1"/>
</dbReference>
<evidence type="ECO:0000256" key="4">
    <source>
        <dbReference type="ARBA" id="ARBA00012965"/>
    </source>
</evidence>
<feature type="active site" description="Proton acceptor" evidence="12 14">
    <location>
        <position position="323"/>
    </location>
</feature>
<comment type="cofactor">
    <cofactor evidence="12 17">
        <name>Zn(2+)</name>
        <dbReference type="ChEBI" id="CHEBI:29105"/>
    </cofactor>
    <text evidence="12 17">Binds 1 zinc ion per subunit.</text>
</comment>
<dbReference type="RefSeq" id="WP_130230109.1">
    <property type="nucleotide sequence ID" value="NZ_RQXR01000003.1"/>
</dbReference>
<evidence type="ECO:0000256" key="14">
    <source>
        <dbReference type="PIRSR" id="PIRSR000099-1"/>
    </source>
</evidence>
<dbReference type="PROSITE" id="PS00611">
    <property type="entry name" value="HISOL_DEHYDROGENASE"/>
    <property type="match status" value="1"/>
</dbReference>
<feature type="binding site" evidence="12 15">
    <location>
        <position position="208"/>
    </location>
    <ligand>
        <name>NAD(+)</name>
        <dbReference type="ChEBI" id="CHEBI:57540"/>
    </ligand>
</feature>
<feature type="binding site" evidence="12 17">
    <location>
        <position position="416"/>
    </location>
    <ligand>
        <name>Zn(2+)</name>
        <dbReference type="ChEBI" id="CHEBI:29105"/>
    </ligand>
</feature>
<dbReference type="InterPro" id="IPR012131">
    <property type="entry name" value="Hstdl_DH"/>
</dbReference>
<name>A0A8B3T7X5_AVIPA</name>
<comment type="similarity">
    <text evidence="3 12 13 18">Belongs to the histidinol dehydrogenase family.</text>
</comment>
<feature type="binding site" evidence="12 16">
    <location>
        <position position="234"/>
    </location>
    <ligand>
        <name>substrate</name>
    </ligand>
</feature>
<evidence type="ECO:0000256" key="6">
    <source>
        <dbReference type="ARBA" id="ARBA00022723"/>
    </source>
</evidence>
<dbReference type="EC" id="1.1.1.23" evidence="4 12"/>
<dbReference type="NCBIfam" id="TIGR00069">
    <property type="entry name" value="hisD"/>
    <property type="match status" value="1"/>
</dbReference>
<reference evidence="19 20" key="1">
    <citation type="submission" date="2018-11" db="EMBL/GenBank/DDBJ databases">
        <title>Sequencing Av. paragallinarum serogroups.</title>
        <authorList>
            <person name="Hellmuth J.E."/>
            <person name="Boucher C.E."/>
            <person name="Cason E.D."/>
        </authorList>
    </citation>
    <scope>NUCLEOTIDE SEQUENCE [LARGE SCALE GENOMIC DNA]</scope>
    <source>
        <strain evidence="19 20">SA-3</strain>
    </source>
</reference>
<dbReference type="GO" id="GO:0051287">
    <property type="term" value="F:NAD binding"/>
    <property type="evidence" value="ECO:0007669"/>
    <property type="project" value="InterPro"/>
</dbReference>
<dbReference type="FunFam" id="3.40.50.1980:FF:000001">
    <property type="entry name" value="Histidinol dehydrogenase"/>
    <property type="match status" value="1"/>
</dbReference>
<evidence type="ECO:0000256" key="3">
    <source>
        <dbReference type="ARBA" id="ARBA00010178"/>
    </source>
</evidence>
<keyword evidence="8 12" id="KW-0560">Oxidoreductase</keyword>
<dbReference type="UniPathway" id="UPA00031">
    <property type="reaction ID" value="UER00014"/>
</dbReference>
<accession>A0A8B3T7X5</accession>
<evidence type="ECO:0000256" key="16">
    <source>
        <dbReference type="PIRSR" id="PIRSR000099-3"/>
    </source>
</evidence>
<evidence type="ECO:0000256" key="1">
    <source>
        <dbReference type="ARBA" id="ARBA00003850"/>
    </source>
</evidence>
<comment type="catalytic activity">
    <reaction evidence="11 12">
        <text>L-histidinol + 2 NAD(+) + H2O = L-histidine + 2 NADH + 3 H(+)</text>
        <dbReference type="Rhea" id="RHEA:20641"/>
        <dbReference type="ChEBI" id="CHEBI:15377"/>
        <dbReference type="ChEBI" id="CHEBI:15378"/>
        <dbReference type="ChEBI" id="CHEBI:57540"/>
        <dbReference type="ChEBI" id="CHEBI:57595"/>
        <dbReference type="ChEBI" id="CHEBI:57699"/>
        <dbReference type="ChEBI" id="CHEBI:57945"/>
        <dbReference type="EC" id="1.1.1.23"/>
    </reaction>
</comment>
<feature type="binding site" evidence="12 16">
    <location>
        <position position="411"/>
    </location>
    <ligand>
        <name>substrate</name>
    </ligand>
</feature>
<dbReference type="InterPro" id="IPR001692">
    <property type="entry name" value="Histidinol_DH_CS"/>
</dbReference>
<feature type="binding site" evidence="12 17">
    <location>
        <position position="357"/>
    </location>
    <ligand>
        <name>Zn(2+)</name>
        <dbReference type="ChEBI" id="CHEBI:29105"/>
    </ligand>
</feature>
<evidence type="ECO:0000256" key="7">
    <source>
        <dbReference type="ARBA" id="ARBA00022833"/>
    </source>
</evidence>
<dbReference type="PANTHER" id="PTHR21256">
    <property type="entry name" value="HISTIDINOL DEHYDROGENASE HDH"/>
    <property type="match status" value="1"/>
</dbReference>
<dbReference type="SUPFAM" id="SSF53720">
    <property type="entry name" value="ALDH-like"/>
    <property type="match status" value="1"/>
</dbReference>
<dbReference type="FunFam" id="3.40.50.1980:FF:000002">
    <property type="entry name" value="Histidinol dehydrogenase, chloroplastic"/>
    <property type="match status" value="1"/>
</dbReference>
<dbReference type="CDD" id="cd06572">
    <property type="entry name" value="Histidinol_dh"/>
    <property type="match status" value="1"/>
</dbReference>
<evidence type="ECO:0000256" key="17">
    <source>
        <dbReference type="PIRSR" id="PIRSR000099-4"/>
    </source>
</evidence>